<organism evidence="2 3">
    <name type="scientific">Bdellovibrio bacteriovorus</name>
    <dbReference type="NCBI Taxonomy" id="959"/>
    <lineage>
        <taxon>Bacteria</taxon>
        <taxon>Pseudomonadati</taxon>
        <taxon>Bdellovibrionota</taxon>
        <taxon>Bdellovibrionia</taxon>
        <taxon>Bdellovibrionales</taxon>
        <taxon>Pseudobdellovibrionaceae</taxon>
        <taxon>Bdellovibrio</taxon>
    </lineage>
</organism>
<dbReference type="InterPro" id="IPR054539">
    <property type="entry name" value="Beta-prop_PDH"/>
</dbReference>
<dbReference type="PANTHER" id="PTHR19328:SF53">
    <property type="entry name" value="MEMBRANE PROTEIN"/>
    <property type="match status" value="1"/>
</dbReference>
<dbReference type="InterPro" id="IPR011041">
    <property type="entry name" value="Quinoprot_gluc/sorb_DH_b-prop"/>
</dbReference>
<sequence>MRVLFWLILASSLVQCTSLQKSADRKTAASRMVLDKSGYLYDPLDTSCDGFPRLQVETMPGTCLGMVMPRDRAVDRSNDKSFIKPRTILQIAGTQDFLVVDMGGWSPQNGRLFLLTRSGSSPYEIKTLKLNLETPHGLALGPDGYYYIGERTRIFKFHLKNNQITDWTLVVGNLARKEGYMHPLSQFVFDPRNGDLYINSGSPSDHCVVQGTGAYKSCPEDQAQGNGAIYRIPAQLLKNLPAGGIKNYEITALGLRNSMAMAISDKGYLIQGENSRDFAELEEPYEEINVVDLDNGVGRHYGWPYCYNFHATSPEWLFPENKNLPMHKQFKKPVDCTQTNPSGIGDYQAPWLLMPPHVAPLHMAYYKGEMFGDLFGDKLLVTWHGYQPTGHRLVAYNVDSNGLPLAKESSSTFGFNQKGACSTRKAFTPHGGMARHGSYTEIISKWDEVKGIRPKGAPVAFTEASDGSLWIVEDRENRSIVRLARSANANHQEPCDKNAAAANDPQVQLLAWRSAVKESPVLEEGYRKVQTELIQKHCLGCHGNMQAQDFGKDRFSNLDFLVKNEWILPGNLERSKLYGSVARVEGYTPMPPADKEQIFGTAEGERVNKIIAAWVNSLPTDIDSRYSQFKMADKRNIRAKPSTSATVCGQVAQGDIVYLDPRPATVTAADGYKWSRIYLVPSHSRLYKQACPTPEDGVYYISR</sequence>
<accession>A0A1Z3NB51</accession>
<dbReference type="OrthoDB" id="9770043at2"/>
<name>A0A1Z3NB51_BDEBC</name>
<reference evidence="2 3" key="1">
    <citation type="submission" date="2017-04" db="EMBL/GenBank/DDBJ databases">
        <title>Whole genome sequence of Bdellovibrio bacteriovorus strain SSB218315.</title>
        <authorList>
            <person name="Oyedara O."/>
            <person name="Rodriguez-Perez M.A."/>
        </authorList>
    </citation>
    <scope>NUCLEOTIDE SEQUENCE [LARGE SCALE GENOMIC DNA]</scope>
    <source>
        <strain evidence="2 3">SSB218315</strain>
    </source>
</reference>
<dbReference type="Gene3D" id="2.120.10.30">
    <property type="entry name" value="TolB, C-terminal domain"/>
    <property type="match status" value="1"/>
</dbReference>
<dbReference type="PANTHER" id="PTHR19328">
    <property type="entry name" value="HEDGEHOG-INTERACTING PROTEIN"/>
    <property type="match status" value="1"/>
</dbReference>
<dbReference type="Pfam" id="PF22807">
    <property type="entry name" value="TrAA12"/>
    <property type="match status" value="1"/>
</dbReference>
<evidence type="ECO:0000313" key="2">
    <source>
        <dbReference type="EMBL" id="ASD64677.1"/>
    </source>
</evidence>
<evidence type="ECO:0000259" key="1">
    <source>
        <dbReference type="Pfam" id="PF22807"/>
    </source>
</evidence>
<dbReference type="AlphaFoldDB" id="A0A1Z3NB51"/>
<gene>
    <name evidence="2" type="ORF">B9G79_14430</name>
</gene>
<dbReference type="SUPFAM" id="SSF50952">
    <property type="entry name" value="Soluble quinoprotein glucose dehydrogenase"/>
    <property type="match status" value="1"/>
</dbReference>
<feature type="domain" description="Pyrroloquinoline quinone-dependent pyranose dehydrogenase beta-propeller" evidence="1">
    <location>
        <begin position="84"/>
        <end position="412"/>
    </location>
</feature>
<dbReference type="EMBL" id="CP020946">
    <property type="protein sequence ID" value="ASD64677.1"/>
    <property type="molecule type" value="Genomic_DNA"/>
</dbReference>
<protein>
    <submittedName>
        <fullName evidence="2">L-sorbosone dehydrogenase</fullName>
    </submittedName>
</protein>
<proteinExistence type="predicted"/>
<dbReference type="RefSeq" id="WP_088566127.1">
    <property type="nucleotide sequence ID" value="NZ_CP020946.1"/>
</dbReference>
<evidence type="ECO:0000313" key="3">
    <source>
        <dbReference type="Proteomes" id="UP000197003"/>
    </source>
</evidence>
<dbReference type="InterPro" id="IPR011042">
    <property type="entry name" value="6-blade_b-propeller_TolB-like"/>
</dbReference>
<dbReference type="Proteomes" id="UP000197003">
    <property type="component" value="Chromosome"/>
</dbReference>